<dbReference type="NCBIfam" id="TIGR02069">
    <property type="entry name" value="cyanophycinase"/>
    <property type="match status" value="1"/>
</dbReference>
<evidence type="ECO:0000313" key="10">
    <source>
        <dbReference type="Proteomes" id="UP001296873"/>
    </source>
</evidence>
<keyword evidence="8" id="KW-0720">Serine protease</keyword>
<dbReference type="RefSeq" id="WP_200342472.1">
    <property type="nucleotide sequence ID" value="NZ_NRRL01000075.1"/>
</dbReference>
<comment type="caution">
    <text evidence="9">The sequence shown here is derived from an EMBL/GenBank/DDBJ whole genome shotgun (WGS) entry which is preliminary data.</text>
</comment>
<keyword evidence="6" id="KW-0645">Protease</keyword>
<reference evidence="9 10" key="1">
    <citation type="journal article" date="2020" name="Microorganisms">
        <title>Osmotic Adaptation and Compatible Solute Biosynthesis of Phototrophic Bacteria as Revealed from Genome Analyses.</title>
        <authorList>
            <person name="Imhoff J.F."/>
            <person name="Rahn T."/>
            <person name="Kunzel S."/>
            <person name="Keller A."/>
            <person name="Neulinger S.C."/>
        </authorList>
    </citation>
    <scope>NUCLEOTIDE SEQUENCE [LARGE SCALE GENOMIC DNA]</scope>
    <source>
        <strain evidence="9 10">DSM 9895</strain>
    </source>
</reference>
<comment type="function">
    <text evidence="2">Exopeptidase that catalyzes the hydrolytic cleavage of multi-L-arginyl-poly-L-aspartic acid (cyanophycin; a water-insoluble reserve polymer) into aspartate-arginine dipeptides.</text>
</comment>
<evidence type="ECO:0000256" key="2">
    <source>
        <dbReference type="ARBA" id="ARBA00002039"/>
    </source>
</evidence>
<dbReference type="InterPro" id="IPR011811">
    <property type="entry name" value="Peptidase_S51_cyanophycinase"/>
</dbReference>
<dbReference type="Gene3D" id="3.40.50.880">
    <property type="match status" value="1"/>
</dbReference>
<dbReference type="Pfam" id="PF03575">
    <property type="entry name" value="Peptidase_S51"/>
    <property type="match status" value="1"/>
</dbReference>
<dbReference type="InterPro" id="IPR005320">
    <property type="entry name" value="Peptidase_S51"/>
</dbReference>
<dbReference type="CDD" id="cd03145">
    <property type="entry name" value="GAT1_cyanophycinase"/>
    <property type="match status" value="1"/>
</dbReference>
<sequence length="297" mass="31145">MHTDGAAPLGRFVAIGGAEDKTSARAVLRRVLKLARTPVPSVSVIATASQIPEIILPMYQETFTAMGVPTVHLLDVRTRKHANDPAIVAQVSASDVVFLTGGDQLRLTHVLGGTELLAAMRRRHAEGAVIAGTSAGAAAMSRTMIYDGDPAASLHKGNVKMTSGLAFVPGVVIDSHFVQRGRFTRLLEVGAANPERLGIGLGEDTAVVVHPDRILETIGSGHVIIVDSWSIDQSNIAEIAQGEAIALSNVTVHALTAGQGFDMNARRVLPVETFAELNAPQLALPAPEALLAVASQM</sequence>
<keyword evidence="10" id="KW-1185">Reference proteome</keyword>
<dbReference type="PIRSF" id="PIRSF032067">
    <property type="entry name" value="Cyanophycinase"/>
    <property type="match status" value="1"/>
</dbReference>
<dbReference type="EC" id="3.4.15.6" evidence="4"/>
<dbReference type="PANTHER" id="PTHR36175:SF1">
    <property type="entry name" value="CYANOPHYCINASE"/>
    <property type="match status" value="1"/>
</dbReference>
<gene>
    <name evidence="9" type="ORF">CKO28_18970</name>
</gene>
<dbReference type="EMBL" id="NRRL01000075">
    <property type="protein sequence ID" value="MBK1670121.1"/>
    <property type="molecule type" value="Genomic_DNA"/>
</dbReference>
<evidence type="ECO:0000256" key="4">
    <source>
        <dbReference type="ARBA" id="ARBA00013115"/>
    </source>
</evidence>
<dbReference type="SUPFAM" id="SSF52317">
    <property type="entry name" value="Class I glutamine amidotransferase-like"/>
    <property type="match status" value="1"/>
</dbReference>
<dbReference type="InterPro" id="IPR029062">
    <property type="entry name" value="Class_I_gatase-like"/>
</dbReference>
<organism evidence="9 10">
    <name type="scientific">Rhodovibrio sodomensis</name>
    <dbReference type="NCBI Taxonomy" id="1088"/>
    <lineage>
        <taxon>Bacteria</taxon>
        <taxon>Pseudomonadati</taxon>
        <taxon>Pseudomonadota</taxon>
        <taxon>Alphaproteobacteria</taxon>
        <taxon>Rhodospirillales</taxon>
        <taxon>Rhodovibrionaceae</taxon>
        <taxon>Rhodovibrio</taxon>
    </lineage>
</organism>
<name>A0ABS1DJE6_9PROT</name>
<evidence type="ECO:0000256" key="5">
    <source>
        <dbReference type="ARBA" id="ARBA00015719"/>
    </source>
</evidence>
<evidence type="ECO:0000256" key="1">
    <source>
        <dbReference type="ARBA" id="ARBA00001092"/>
    </source>
</evidence>
<keyword evidence="7" id="KW-0378">Hydrolase</keyword>
<dbReference type="Proteomes" id="UP001296873">
    <property type="component" value="Unassembled WGS sequence"/>
</dbReference>
<proteinExistence type="inferred from homology"/>
<evidence type="ECO:0000256" key="6">
    <source>
        <dbReference type="ARBA" id="ARBA00022670"/>
    </source>
</evidence>
<evidence type="ECO:0000256" key="7">
    <source>
        <dbReference type="ARBA" id="ARBA00022801"/>
    </source>
</evidence>
<evidence type="ECO:0000256" key="8">
    <source>
        <dbReference type="ARBA" id="ARBA00022825"/>
    </source>
</evidence>
<accession>A0ABS1DJE6</accession>
<comment type="catalytic activity">
    <reaction evidence="1">
        <text>[L-4-(L-arginin-2-N-yl)aspartate](n) + H2O = [L-4-(L-arginin-2-N-yl)aspartate](n-1) + L-4-(L-arginin-2-N-yl)aspartate</text>
        <dbReference type="Rhea" id="RHEA:12845"/>
        <dbReference type="Rhea" id="RHEA-COMP:13728"/>
        <dbReference type="Rhea" id="RHEA-COMP:13734"/>
        <dbReference type="ChEBI" id="CHEBI:15377"/>
        <dbReference type="ChEBI" id="CHEBI:137986"/>
        <dbReference type="ChEBI" id="CHEBI:137991"/>
        <dbReference type="EC" id="3.4.15.6"/>
    </reaction>
</comment>
<dbReference type="PANTHER" id="PTHR36175">
    <property type="entry name" value="CYANOPHYCINASE"/>
    <property type="match status" value="1"/>
</dbReference>
<protein>
    <recommendedName>
        <fullName evidence="5">Cyanophycinase</fullName>
        <ecNumber evidence="4">3.4.15.6</ecNumber>
    </recommendedName>
</protein>
<evidence type="ECO:0000313" key="9">
    <source>
        <dbReference type="EMBL" id="MBK1670121.1"/>
    </source>
</evidence>
<evidence type="ECO:0000256" key="3">
    <source>
        <dbReference type="ARBA" id="ARBA00006534"/>
    </source>
</evidence>
<comment type="similarity">
    <text evidence="3">Belongs to the peptidase S51 family.</text>
</comment>